<evidence type="ECO:0000313" key="3">
    <source>
        <dbReference type="Proteomes" id="UP001172101"/>
    </source>
</evidence>
<dbReference type="EMBL" id="JAUIRO010000002">
    <property type="protein sequence ID" value="KAK0728478.1"/>
    <property type="molecule type" value="Genomic_DNA"/>
</dbReference>
<reference evidence="2" key="1">
    <citation type="submission" date="2023-06" db="EMBL/GenBank/DDBJ databases">
        <title>Genome-scale phylogeny and comparative genomics of the fungal order Sordariales.</title>
        <authorList>
            <consortium name="Lawrence Berkeley National Laboratory"/>
            <person name="Hensen N."/>
            <person name="Bonometti L."/>
            <person name="Westerberg I."/>
            <person name="Brannstrom I.O."/>
            <person name="Guillou S."/>
            <person name="Cros-Aarteil S."/>
            <person name="Calhoun S."/>
            <person name="Haridas S."/>
            <person name="Kuo A."/>
            <person name="Mondo S."/>
            <person name="Pangilinan J."/>
            <person name="Riley R."/>
            <person name="LaButti K."/>
            <person name="Andreopoulos B."/>
            <person name="Lipzen A."/>
            <person name="Chen C."/>
            <person name="Yanf M."/>
            <person name="Daum C."/>
            <person name="Ng V."/>
            <person name="Clum A."/>
            <person name="Steindorff A."/>
            <person name="Ohm R."/>
            <person name="Martin F."/>
            <person name="Silar P."/>
            <person name="Natvig D."/>
            <person name="Lalanne C."/>
            <person name="Gautier V."/>
            <person name="Ament-velasquez S.L."/>
            <person name="Kruys A."/>
            <person name="Hutchinson M.I."/>
            <person name="Powell A.J."/>
            <person name="Barry K."/>
            <person name="Miller A.N."/>
            <person name="Grigoriev I.V."/>
            <person name="Debuchy R."/>
            <person name="Gladieux P."/>
            <person name="Thoren M.H."/>
            <person name="Johannesson H."/>
        </authorList>
    </citation>
    <scope>NUCLEOTIDE SEQUENCE</scope>
    <source>
        <strain evidence="2">SMH2392-1A</strain>
    </source>
</reference>
<gene>
    <name evidence="2" type="ORF">B0T26DRAFT_748693</name>
</gene>
<organism evidence="2 3">
    <name type="scientific">Lasiosphaeria miniovina</name>
    <dbReference type="NCBI Taxonomy" id="1954250"/>
    <lineage>
        <taxon>Eukaryota</taxon>
        <taxon>Fungi</taxon>
        <taxon>Dikarya</taxon>
        <taxon>Ascomycota</taxon>
        <taxon>Pezizomycotina</taxon>
        <taxon>Sordariomycetes</taxon>
        <taxon>Sordariomycetidae</taxon>
        <taxon>Sordariales</taxon>
        <taxon>Lasiosphaeriaceae</taxon>
        <taxon>Lasiosphaeria</taxon>
    </lineage>
</organism>
<keyword evidence="3" id="KW-1185">Reference proteome</keyword>
<dbReference type="GeneID" id="85328265"/>
<feature type="compositionally biased region" description="Basic and acidic residues" evidence="1">
    <location>
        <begin position="19"/>
        <end position="28"/>
    </location>
</feature>
<evidence type="ECO:0000313" key="2">
    <source>
        <dbReference type="EMBL" id="KAK0728478.1"/>
    </source>
</evidence>
<dbReference type="AlphaFoldDB" id="A0AA40EAM2"/>
<dbReference type="RefSeq" id="XP_060301333.1">
    <property type="nucleotide sequence ID" value="XM_060444995.1"/>
</dbReference>
<name>A0AA40EAM2_9PEZI</name>
<evidence type="ECO:0000256" key="1">
    <source>
        <dbReference type="SAM" id="MobiDB-lite"/>
    </source>
</evidence>
<protein>
    <submittedName>
        <fullName evidence="2">Uncharacterized protein</fullName>
    </submittedName>
</protein>
<proteinExistence type="predicted"/>
<feature type="region of interest" description="Disordered" evidence="1">
    <location>
        <begin position="19"/>
        <end position="41"/>
    </location>
</feature>
<comment type="caution">
    <text evidence="2">The sequence shown here is derived from an EMBL/GenBank/DDBJ whole genome shotgun (WGS) entry which is preliminary data.</text>
</comment>
<sequence length="85" mass="9229">MSILAHALGASVHQGTLAAREEMQDASRVRLSPSPISPPPLSHFRYGTLKSGVQSSIFQASETKGETRTHRKAYSVLNLGGERLR</sequence>
<dbReference type="Proteomes" id="UP001172101">
    <property type="component" value="Unassembled WGS sequence"/>
</dbReference>
<accession>A0AA40EAM2</accession>